<dbReference type="SUPFAM" id="SSF53300">
    <property type="entry name" value="vWA-like"/>
    <property type="match status" value="1"/>
</dbReference>
<dbReference type="OrthoDB" id="9792179at2"/>
<feature type="signal peptide" evidence="1">
    <location>
        <begin position="1"/>
        <end position="27"/>
    </location>
</feature>
<gene>
    <name evidence="3" type="ORF">D6C00_11125</name>
</gene>
<dbReference type="InterPro" id="IPR010607">
    <property type="entry name" value="DUF1194"/>
</dbReference>
<dbReference type="CDD" id="cd00198">
    <property type="entry name" value="vWFA"/>
    <property type="match status" value="1"/>
</dbReference>
<dbReference type="NCBIfam" id="TIGR02595">
    <property type="entry name" value="PEP_CTERM"/>
    <property type="match status" value="1"/>
</dbReference>
<dbReference type="RefSeq" id="WP_125181778.1">
    <property type="nucleotide sequence ID" value="NZ_QZMU01000001.1"/>
</dbReference>
<dbReference type="AlphaFoldDB" id="A0A426QL05"/>
<dbReference type="Gene3D" id="3.40.50.410">
    <property type="entry name" value="von Willebrand factor, type A domain"/>
    <property type="match status" value="1"/>
</dbReference>
<dbReference type="Proteomes" id="UP000287798">
    <property type="component" value="Unassembled WGS sequence"/>
</dbReference>
<dbReference type="InterPro" id="IPR013424">
    <property type="entry name" value="Ice-binding_C"/>
</dbReference>
<dbReference type="SMART" id="SM00327">
    <property type="entry name" value="VWA"/>
    <property type="match status" value="1"/>
</dbReference>
<proteinExistence type="predicted"/>
<dbReference type="InterPro" id="IPR002035">
    <property type="entry name" value="VWF_A"/>
</dbReference>
<dbReference type="EMBL" id="QZMU01000001">
    <property type="protein sequence ID" value="RRQ22438.1"/>
    <property type="molecule type" value="Genomic_DNA"/>
</dbReference>
<keyword evidence="1" id="KW-0732">Signal</keyword>
<feature type="chain" id="PRO_5018991145" evidence="1">
    <location>
        <begin position="28"/>
        <end position="242"/>
    </location>
</feature>
<keyword evidence="4" id="KW-1185">Reference proteome</keyword>
<name>A0A426QL05_9GAMM</name>
<evidence type="ECO:0000259" key="2">
    <source>
        <dbReference type="PROSITE" id="PS50234"/>
    </source>
</evidence>
<reference evidence="3 4" key="1">
    <citation type="journal article" date="2010" name="Int. J. Syst. Evol. Microbiol.">
        <title>Thiohalobacter thiocyanaticus gen. nov., sp. nov., a moderately halophilic, sulfur-oxidizing gammaproteobacterium from hypersaline lakes, that utilizes thiocyanate.</title>
        <authorList>
            <person name="Sorokin D.Y."/>
            <person name="Kovaleva O.L."/>
            <person name="Tourova T.P."/>
            <person name="Muyzer G."/>
        </authorList>
    </citation>
    <scope>NUCLEOTIDE SEQUENCE [LARGE SCALE GENOMIC DNA]</scope>
    <source>
        <strain evidence="3 4">Hrh1</strain>
    </source>
</reference>
<dbReference type="Pfam" id="PF06707">
    <property type="entry name" value="DUF1194"/>
    <property type="match status" value="1"/>
</dbReference>
<dbReference type="Pfam" id="PF07589">
    <property type="entry name" value="PEP-CTERM"/>
    <property type="match status" value="1"/>
</dbReference>
<evidence type="ECO:0000256" key="1">
    <source>
        <dbReference type="SAM" id="SignalP"/>
    </source>
</evidence>
<protein>
    <submittedName>
        <fullName evidence="3">DUF1194 domain-containing protein</fullName>
    </submittedName>
</protein>
<dbReference type="PROSITE" id="PS50234">
    <property type="entry name" value="VWFA"/>
    <property type="match status" value="1"/>
</dbReference>
<organism evidence="3 4">
    <name type="scientific">Thiohalobacter thiocyanaticus</name>
    <dbReference type="NCBI Taxonomy" id="585455"/>
    <lineage>
        <taxon>Bacteria</taxon>
        <taxon>Pseudomonadati</taxon>
        <taxon>Pseudomonadota</taxon>
        <taxon>Gammaproteobacteria</taxon>
        <taxon>Thiohalobacterales</taxon>
        <taxon>Thiohalobacteraceae</taxon>
        <taxon>Thiohalobacter</taxon>
    </lineage>
</organism>
<comment type="caution">
    <text evidence="3">The sequence shown here is derived from an EMBL/GenBank/DDBJ whole genome shotgun (WGS) entry which is preliminary data.</text>
</comment>
<evidence type="ECO:0000313" key="3">
    <source>
        <dbReference type="EMBL" id="RRQ22438.1"/>
    </source>
</evidence>
<dbReference type="InterPro" id="IPR036465">
    <property type="entry name" value="vWFA_dom_sf"/>
</dbReference>
<sequence>MKFNFRKTIIGVAGALPLLFGASVASAIVVEPDVEVELGLTIDSSGSVGSFNFGVQRDAYVTALNNVIPSFYGNIAIGVWRFDSSVDLIQDTMMINDAADLATLTTAIQNMAYTGGLTNISGSIDAASANLLGNAIDSNRQVIDVSTDGSQTVSGNPVTSANNAIAAGIDAINCLGIGTNANCGFIAGAGAFSVIADTFADVQSALERKLRREITGVPEPMTLALMGIALAGIGATTRRRKA</sequence>
<evidence type="ECO:0000313" key="4">
    <source>
        <dbReference type="Proteomes" id="UP000287798"/>
    </source>
</evidence>
<feature type="domain" description="VWFA" evidence="2">
    <location>
        <begin position="37"/>
        <end position="214"/>
    </location>
</feature>
<accession>A0A426QL05</accession>